<feature type="signal peptide" evidence="2">
    <location>
        <begin position="1"/>
        <end position="20"/>
    </location>
</feature>
<organism evidence="3 4">
    <name type="scientific">Byssothecium circinans</name>
    <dbReference type="NCBI Taxonomy" id="147558"/>
    <lineage>
        <taxon>Eukaryota</taxon>
        <taxon>Fungi</taxon>
        <taxon>Dikarya</taxon>
        <taxon>Ascomycota</taxon>
        <taxon>Pezizomycotina</taxon>
        <taxon>Dothideomycetes</taxon>
        <taxon>Pleosporomycetidae</taxon>
        <taxon>Pleosporales</taxon>
        <taxon>Massarineae</taxon>
        <taxon>Massarinaceae</taxon>
        <taxon>Byssothecium</taxon>
    </lineage>
</organism>
<protein>
    <submittedName>
        <fullName evidence="3">Uncharacterized protein</fullName>
    </submittedName>
</protein>
<evidence type="ECO:0000256" key="1">
    <source>
        <dbReference type="SAM" id="MobiDB-lite"/>
    </source>
</evidence>
<keyword evidence="4" id="KW-1185">Reference proteome</keyword>
<reference evidence="3" key="1">
    <citation type="journal article" date="2020" name="Stud. Mycol.">
        <title>101 Dothideomycetes genomes: a test case for predicting lifestyles and emergence of pathogens.</title>
        <authorList>
            <person name="Haridas S."/>
            <person name="Albert R."/>
            <person name="Binder M."/>
            <person name="Bloem J."/>
            <person name="Labutti K."/>
            <person name="Salamov A."/>
            <person name="Andreopoulos B."/>
            <person name="Baker S."/>
            <person name="Barry K."/>
            <person name="Bills G."/>
            <person name="Bluhm B."/>
            <person name="Cannon C."/>
            <person name="Castanera R."/>
            <person name="Culley D."/>
            <person name="Daum C."/>
            <person name="Ezra D."/>
            <person name="Gonzalez J."/>
            <person name="Henrissat B."/>
            <person name="Kuo A."/>
            <person name="Liang C."/>
            <person name="Lipzen A."/>
            <person name="Lutzoni F."/>
            <person name="Magnuson J."/>
            <person name="Mondo S."/>
            <person name="Nolan M."/>
            <person name="Ohm R."/>
            <person name="Pangilinan J."/>
            <person name="Park H.-J."/>
            <person name="Ramirez L."/>
            <person name="Alfaro M."/>
            <person name="Sun H."/>
            <person name="Tritt A."/>
            <person name="Yoshinaga Y."/>
            <person name="Zwiers L.-H."/>
            <person name="Turgeon B."/>
            <person name="Goodwin S."/>
            <person name="Spatafora J."/>
            <person name="Crous P."/>
            <person name="Grigoriev I."/>
        </authorList>
    </citation>
    <scope>NUCLEOTIDE SEQUENCE</scope>
    <source>
        <strain evidence="3">CBS 675.92</strain>
    </source>
</reference>
<evidence type="ECO:0000256" key="2">
    <source>
        <dbReference type="SAM" id="SignalP"/>
    </source>
</evidence>
<name>A0A6A5TQ64_9PLEO</name>
<feature type="region of interest" description="Disordered" evidence="1">
    <location>
        <begin position="100"/>
        <end position="119"/>
    </location>
</feature>
<feature type="compositionally biased region" description="Polar residues" evidence="1">
    <location>
        <begin position="100"/>
        <end position="110"/>
    </location>
</feature>
<sequence>MKLTTLLSTALLALTPTVTAQTNTPSDNNRPPAHIDTVHDTPGVPPSSLVANTHHHAFCTRTPSSQAFCKTLHSFVKKCAGVTSPTPPQSALAKFRIAPNATTTSSNETSPAPFASNGTAAAVPDENDIPGCNKDAGIYLLQESIELSPCEGIEESGGDVALAKRICRAVAEAGRKCWEKKKRGPCGYHHVLWNLRKLGEFVKAGET</sequence>
<evidence type="ECO:0000313" key="3">
    <source>
        <dbReference type="EMBL" id="KAF1955063.1"/>
    </source>
</evidence>
<evidence type="ECO:0000313" key="4">
    <source>
        <dbReference type="Proteomes" id="UP000800035"/>
    </source>
</evidence>
<feature type="region of interest" description="Disordered" evidence="1">
    <location>
        <begin position="18"/>
        <end position="42"/>
    </location>
</feature>
<dbReference type="EMBL" id="ML976996">
    <property type="protein sequence ID" value="KAF1955063.1"/>
    <property type="molecule type" value="Genomic_DNA"/>
</dbReference>
<feature type="chain" id="PRO_5025643661" evidence="2">
    <location>
        <begin position="21"/>
        <end position="207"/>
    </location>
</feature>
<dbReference type="Proteomes" id="UP000800035">
    <property type="component" value="Unassembled WGS sequence"/>
</dbReference>
<keyword evidence="2" id="KW-0732">Signal</keyword>
<gene>
    <name evidence="3" type="ORF">CC80DRAFT_493404</name>
</gene>
<proteinExistence type="predicted"/>
<accession>A0A6A5TQ64</accession>
<dbReference type="AlphaFoldDB" id="A0A6A5TQ64"/>
<dbReference type="OrthoDB" id="10516089at2759"/>